<dbReference type="SUPFAM" id="SSF51230">
    <property type="entry name" value="Single hybrid motif"/>
    <property type="match status" value="1"/>
</dbReference>
<reference evidence="3 4" key="1">
    <citation type="submission" date="2023-07" db="EMBL/GenBank/DDBJ databases">
        <title>The novel representative of Negativicutes class, Anaeroselena agilis gen. nov. sp. nov.</title>
        <authorList>
            <person name="Prokofeva M.I."/>
            <person name="Elcheninov A.G."/>
            <person name="Klyukina A."/>
            <person name="Kublanov I.V."/>
            <person name="Frolov E.N."/>
            <person name="Podosokorskaya O.A."/>
        </authorList>
    </citation>
    <scope>NUCLEOTIDE SEQUENCE [LARGE SCALE GENOMIC DNA]</scope>
    <source>
        <strain evidence="3 4">4137-cl</strain>
    </source>
</reference>
<dbReference type="Proteomes" id="UP001254848">
    <property type="component" value="Unassembled WGS sequence"/>
</dbReference>
<dbReference type="RefSeq" id="WP_413782218.1">
    <property type="nucleotide sequence ID" value="NZ_JAUOZS010000001.1"/>
</dbReference>
<evidence type="ECO:0000256" key="1">
    <source>
        <dbReference type="SAM" id="SignalP"/>
    </source>
</evidence>
<dbReference type="InterPro" id="IPR011053">
    <property type="entry name" value="Single_hybrid_motif"/>
</dbReference>
<proteinExistence type="predicted"/>
<organism evidence="3 4">
    <name type="scientific">Anaeroselena agilis</name>
    <dbReference type="NCBI Taxonomy" id="3063788"/>
    <lineage>
        <taxon>Bacteria</taxon>
        <taxon>Bacillati</taxon>
        <taxon>Bacillota</taxon>
        <taxon>Negativicutes</taxon>
        <taxon>Acetonemataceae</taxon>
        <taxon>Anaeroselena</taxon>
    </lineage>
</organism>
<keyword evidence="1" id="KW-0732">Signal</keyword>
<sequence>MFRPKSVAALTVVLVLAVAAWAMAAGPLVDQKGVLSGRVLADGLAVPGAGVREGDVLVRVEGLAGPAIAVRANIDGKVKEVLVKPGDTIRTGDVLVRIEPRK</sequence>
<gene>
    <name evidence="3" type="ORF">Q4T40_21300</name>
</gene>
<feature type="domain" description="Lipoyl-binding" evidence="2">
    <location>
        <begin position="45"/>
        <end position="98"/>
    </location>
</feature>
<protein>
    <submittedName>
        <fullName evidence="3">Biotin/lipoyl-binding protein</fullName>
    </submittedName>
</protein>
<dbReference type="InterPro" id="IPR000089">
    <property type="entry name" value="Biotin_lipoyl"/>
</dbReference>
<keyword evidence="4" id="KW-1185">Reference proteome</keyword>
<dbReference type="EMBL" id="JAUOZS010000001">
    <property type="protein sequence ID" value="MDT8903774.1"/>
    <property type="molecule type" value="Genomic_DNA"/>
</dbReference>
<evidence type="ECO:0000259" key="2">
    <source>
        <dbReference type="Pfam" id="PF00364"/>
    </source>
</evidence>
<evidence type="ECO:0000313" key="3">
    <source>
        <dbReference type="EMBL" id="MDT8903774.1"/>
    </source>
</evidence>
<feature type="signal peptide" evidence="1">
    <location>
        <begin position="1"/>
        <end position="24"/>
    </location>
</feature>
<name>A0ABU3P403_9FIRM</name>
<evidence type="ECO:0000313" key="4">
    <source>
        <dbReference type="Proteomes" id="UP001254848"/>
    </source>
</evidence>
<accession>A0ABU3P403</accession>
<feature type="chain" id="PRO_5046590948" evidence="1">
    <location>
        <begin position="25"/>
        <end position="102"/>
    </location>
</feature>
<dbReference type="Pfam" id="PF00364">
    <property type="entry name" value="Biotin_lipoyl"/>
    <property type="match status" value="1"/>
</dbReference>
<dbReference type="Gene3D" id="2.40.50.100">
    <property type="match status" value="1"/>
</dbReference>
<comment type="caution">
    <text evidence="3">The sequence shown here is derived from an EMBL/GenBank/DDBJ whole genome shotgun (WGS) entry which is preliminary data.</text>
</comment>